<evidence type="ECO:0008006" key="3">
    <source>
        <dbReference type="Google" id="ProtNLM"/>
    </source>
</evidence>
<keyword evidence="2" id="KW-1185">Reference proteome</keyword>
<reference evidence="1 2" key="2">
    <citation type="submission" date="2018-03" db="EMBL/GenBank/DDBJ databases">
        <title>The ancient ancestry and fast evolution of plastids.</title>
        <authorList>
            <person name="Moore K.R."/>
            <person name="Magnabosco C."/>
            <person name="Momper L."/>
            <person name="Gold D.A."/>
            <person name="Bosak T."/>
            <person name="Fournier G.P."/>
        </authorList>
    </citation>
    <scope>NUCLEOTIDE SEQUENCE [LARGE SCALE GENOMIC DNA]</scope>
    <source>
        <strain evidence="1 2">CCAP 1448/3</strain>
    </source>
</reference>
<accession>A0A2T1C8I4</accession>
<dbReference type="Proteomes" id="UP000238762">
    <property type="component" value="Unassembled WGS sequence"/>
</dbReference>
<dbReference type="GO" id="GO:0004620">
    <property type="term" value="F:phospholipase activity"/>
    <property type="evidence" value="ECO:0007669"/>
    <property type="project" value="TreeGrafter"/>
</dbReference>
<dbReference type="PANTHER" id="PTHR23509:SF10">
    <property type="entry name" value="LD21067P"/>
    <property type="match status" value="1"/>
</dbReference>
<dbReference type="OrthoDB" id="570706at2"/>
<gene>
    <name evidence="1" type="ORF">C7B64_04040</name>
</gene>
<dbReference type="AlphaFoldDB" id="A0A2T1C8I4"/>
<reference evidence="1 2" key="1">
    <citation type="submission" date="2018-02" db="EMBL/GenBank/DDBJ databases">
        <authorList>
            <person name="Cohen D.B."/>
            <person name="Kent A.D."/>
        </authorList>
    </citation>
    <scope>NUCLEOTIDE SEQUENCE [LARGE SCALE GENOMIC DNA]</scope>
    <source>
        <strain evidence="1 2">CCAP 1448/3</strain>
    </source>
</reference>
<dbReference type="PANTHER" id="PTHR23509">
    <property type="entry name" value="PA-PL1 PHOSPHOLIPASE FAMILY"/>
    <property type="match status" value="1"/>
</dbReference>
<comment type="caution">
    <text evidence="1">The sequence shown here is derived from an EMBL/GenBank/DDBJ whole genome shotgun (WGS) entry which is preliminary data.</text>
</comment>
<evidence type="ECO:0000313" key="1">
    <source>
        <dbReference type="EMBL" id="PSB04468.1"/>
    </source>
</evidence>
<organism evidence="1 2">
    <name type="scientific">Merismopedia glauca CCAP 1448/3</name>
    <dbReference type="NCBI Taxonomy" id="1296344"/>
    <lineage>
        <taxon>Bacteria</taxon>
        <taxon>Bacillati</taxon>
        <taxon>Cyanobacteriota</taxon>
        <taxon>Cyanophyceae</taxon>
        <taxon>Synechococcales</taxon>
        <taxon>Merismopediaceae</taxon>
        <taxon>Merismopedia</taxon>
    </lineage>
</organism>
<protein>
    <recommendedName>
        <fullName evidence="3">Alpha/beta hydrolase</fullName>
    </recommendedName>
</protein>
<sequence length="406" mass="46568">MLIFFVHGVATRDVKYADPLKTAIKEQLIKIGAAPPQFYSCFWGNALSDLDRMWNCIDQDLKTLQQEHTEIDIKDTLRYREFREGLLREFVGDMFMYLHQKRGFQIRKKIAEQLTEFIQEHPQENELHIISHSLGSVIFWDILFSDRFEPNDPAFEIRSLLQNLDNTSQTKQFYLKSITTMGSPILFFNTMLGIDPNRVKEFAARNQNSCLKWLNIIHSSDIIAYPLKSSFSIDSSDKIELKDVYITDSNAIAIAARFIGQKEVAMFSDAGKAHAEYWSHTKTPDLIIDNIQGVEKSEILGHQYLKTSIEYLQKVPGMTIDQMKLSMNSKQIATLNFPDRSGYISYVVNFAGIHCVYVFNEINICQFAGYVGWLDNKNLKQAIELIETIWCLTPTPAQNSSSGLIA</sequence>
<name>A0A2T1C8I4_9CYAN</name>
<dbReference type="GO" id="GO:0005737">
    <property type="term" value="C:cytoplasm"/>
    <property type="evidence" value="ECO:0007669"/>
    <property type="project" value="TreeGrafter"/>
</dbReference>
<dbReference type="InterPro" id="IPR058055">
    <property type="entry name" value="PA-PLA1"/>
</dbReference>
<dbReference type="EMBL" id="PVWJ01000012">
    <property type="protein sequence ID" value="PSB04468.1"/>
    <property type="molecule type" value="Genomic_DNA"/>
</dbReference>
<proteinExistence type="predicted"/>
<dbReference type="RefSeq" id="WP_106287372.1">
    <property type="nucleotide sequence ID" value="NZ_CAWNTC010000182.1"/>
</dbReference>
<evidence type="ECO:0000313" key="2">
    <source>
        <dbReference type="Proteomes" id="UP000238762"/>
    </source>
</evidence>